<dbReference type="Proteomes" id="UP000266272">
    <property type="component" value="Unassembled WGS sequence"/>
</dbReference>
<feature type="compositionally biased region" description="Basic and acidic residues" evidence="1">
    <location>
        <begin position="136"/>
        <end position="146"/>
    </location>
</feature>
<dbReference type="AlphaFoldDB" id="A0A395NIY9"/>
<feature type="compositionally biased region" description="Basic and acidic residues" evidence="1">
    <location>
        <begin position="113"/>
        <end position="127"/>
    </location>
</feature>
<protein>
    <submittedName>
        <fullName evidence="2">Uncharacterized protein</fullName>
    </submittedName>
</protein>
<keyword evidence="3" id="KW-1185">Reference proteome</keyword>
<dbReference type="OrthoDB" id="4923568at2759"/>
<feature type="region of interest" description="Disordered" evidence="1">
    <location>
        <begin position="17"/>
        <end position="146"/>
    </location>
</feature>
<feature type="compositionally biased region" description="Basic and acidic residues" evidence="1">
    <location>
        <begin position="27"/>
        <end position="38"/>
    </location>
</feature>
<evidence type="ECO:0000313" key="3">
    <source>
        <dbReference type="Proteomes" id="UP000266272"/>
    </source>
</evidence>
<gene>
    <name evidence="2" type="ORF">TARUN_6377</name>
</gene>
<proteinExistence type="predicted"/>
<reference evidence="2 3" key="1">
    <citation type="journal article" date="2018" name="PLoS Pathog.">
        <title>Evolution of structural diversity of trichothecenes, a family of toxins produced by plant pathogenic and entomopathogenic fungi.</title>
        <authorList>
            <person name="Proctor R.H."/>
            <person name="McCormick S.P."/>
            <person name="Kim H.S."/>
            <person name="Cardoza R.E."/>
            <person name="Stanley A.M."/>
            <person name="Lindo L."/>
            <person name="Kelly A."/>
            <person name="Brown D.W."/>
            <person name="Lee T."/>
            <person name="Vaughan M.M."/>
            <person name="Alexander N.J."/>
            <person name="Busman M."/>
            <person name="Gutierrez S."/>
        </authorList>
    </citation>
    <scope>NUCLEOTIDE SEQUENCE [LARGE SCALE GENOMIC DNA]</scope>
    <source>
        <strain evidence="2 3">IBT 40837</strain>
    </source>
</reference>
<sequence>MTAIAGAGIIGAALYSTRKNKNTNDVQQRRSKAEETRELGLGSAGVGGNRMTGGPANAAALSGPDRDSDQQVTTAGSKKELPSGGIGGQGGSGSMSEKSGWASSILKTGGKGTADRRDQEGLHETRGISKMGSETPSKRGPADASH</sequence>
<evidence type="ECO:0000256" key="1">
    <source>
        <dbReference type="SAM" id="MobiDB-lite"/>
    </source>
</evidence>
<feature type="compositionally biased region" description="Gly residues" evidence="1">
    <location>
        <begin position="84"/>
        <end position="93"/>
    </location>
</feature>
<comment type="caution">
    <text evidence="2">The sequence shown here is derived from an EMBL/GenBank/DDBJ whole genome shotgun (WGS) entry which is preliminary data.</text>
</comment>
<name>A0A395NIY9_TRIAR</name>
<evidence type="ECO:0000313" key="2">
    <source>
        <dbReference type="EMBL" id="RFU75851.1"/>
    </source>
</evidence>
<feature type="compositionally biased region" description="Gly residues" evidence="1">
    <location>
        <begin position="42"/>
        <end position="51"/>
    </location>
</feature>
<accession>A0A395NIY9</accession>
<organism evidence="2 3">
    <name type="scientific">Trichoderma arundinaceum</name>
    <dbReference type="NCBI Taxonomy" id="490622"/>
    <lineage>
        <taxon>Eukaryota</taxon>
        <taxon>Fungi</taxon>
        <taxon>Dikarya</taxon>
        <taxon>Ascomycota</taxon>
        <taxon>Pezizomycotina</taxon>
        <taxon>Sordariomycetes</taxon>
        <taxon>Hypocreomycetidae</taxon>
        <taxon>Hypocreales</taxon>
        <taxon>Hypocreaceae</taxon>
        <taxon>Trichoderma</taxon>
    </lineage>
</organism>
<dbReference type="EMBL" id="PXOA01000404">
    <property type="protein sequence ID" value="RFU75851.1"/>
    <property type="molecule type" value="Genomic_DNA"/>
</dbReference>